<name>A0A5B7E2F0_PORTR</name>
<protein>
    <submittedName>
        <fullName evidence="1">Uncharacterized protein</fullName>
    </submittedName>
</protein>
<gene>
    <name evidence="1" type="ORF">E2C01_021335</name>
</gene>
<dbReference type="EMBL" id="VSRR010001863">
    <property type="protein sequence ID" value="MPC28140.1"/>
    <property type="molecule type" value="Genomic_DNA"/>
</dbReference>
<dbReference type="Proteomes" id="UP000324222">
    <property type="component" value="Unassembled WGS sequence"/>
</dbReference>
<evidence type="ECO:0000313" key="2">
    <source>
        <dbReference type="Proteomes" id="UP000324222"/>
    </source>
</evidence>
<reference evidence="1 2" key="1">
    <citation type="submission" date="2019-05" db="EMBL/GenBank/DDBJ databases">
        <title>Another draft genome of Portunus trituberculatus and its Hox gene families provides insights of decapod evolution.</title>
        <authorList>
            <person name="Jeong J.-H."/>
            <person name="Song I."/>
            <person name="Kim S."/>
            <person name="Choi T."/>
            <person name="Kim D."/>
            <person name="Ryu S."/>
            <person name="Kim W."/>
        </authorList>
    </citation>
    <scope>NUCLEOTIDE SEQUENCE [LARGE SCALE GENOMIC DNA]</scope>
    <source>
        <tissue evidence="1">Muscle</tissue>
    </source>
</reference>
<accession>A0A5B7E2F0</accession>
<proteinExistence type="predicted"/>
<dbReference type="AlphaFoldDB" id="A0A5B7E2F0"/>
<sequence length="100" mass="10666">MMTHLNLLKGEFLEHLVHGVNQLAPGALQALQGGILVCHFLHDGCSHHCFRIRGLRRGVEALRFLPGDPSSLPPPFPGALGGLASSCPEVPLEVTVPLAM</sequence>
<comment type="caution">
    <text evidence="1">The sequence shown here is derived from an EMBL/GenBank/DDBJ whole genome shotgun (WGS) entry which is preliminary data.</text>
</comment>
<evidence type="ECO:0000313" key="1">
    <source>
        <dbReference type="EMBL" id="MPC28140.1"/>
    </source>
</evidence>
<organism evidence="1 2">
    <name type="scientific">Portunus trituberculatus</name>
    <name type="common">Swimming crab</name>
    <name type="synonym">Neptunus trituberculatus</name>
    <dbReference type="NCBI Taxonomy" id="210409"/>
    <lineage>
        <taxon>Eukaryota</taxon>
        <taxon>Metazoa</taxon>
        <taxon>Ecdysozoa</taxon>
        <taxon>Arthropoda</taxon>
        <taxon>Crustacea</taxon>
        <taxon>Multicrustacea</taxon>
        <taxon>Malacostraca</taxon>
        <taxon>Eumalacostraca</taxon>
        <taxon>Eucarida</taxon>
        <taxon>Decapoda</taxon>
        <taxon>Pleocyemata</taxon>
        <taxon>Brachyura</taxon>
        <taxon>Eubrachyura</taxon>
        <taxon>Portunoidea</taxon>
        <taxon>Portunidae</taxon>
        <taxon>Portuninae</taxon>
        <taxon>Portunus</taxon>
    </lineage>
</organism>
<keyword evidence="2" id="KW-1185">Reference proteome</keyword>